<dbReference type="GO" id="GO:0006979">
    <property type="term" value="P:response to oxidative stress"/>
    <property type="evidence" value="ECO:0007669"/>
    <property type="project" value="InterPro"/>
</dbReference>
<evidence type="ECO:0000256" key="5">
    <source>
        <dbReference type="ARBA" id="ARBA00022559"/>
    </source>
</evidence>
<feature type="binding site" evidence="12">
    <location>
        <position position="263"/>
    </location>
    <ligand>
        <name>Ca(2+)</name>
        <dbReference type="ChEBI" id="CHEBI:29108"/>
        <label>2</label>
    </ligand>
</feature>
<feature type="binding site" evidence="12">
    <location>
        <position position="92"/>
    </location>
    <ligand>
        <name>Ca(2+)</name>
        <dbReference type="ChEBI" id="CHEBI:29108"/>
        <label>1</label>
    </ligand>
</feature>
<dbReference type="InterPro" id="IPR002016">
    <property type="entry name" value="Haem_peroxidase"/>
</dbReference>
<comment type="function">
    <text evidence="2">Removal of H(2)O(2), oxidation of toxic reductants, biosynthesis and degradation of lignin, suberization, auxin catabolism, response to environmental stresses such as wounding, pathogen attack and oxidative stress. These functions might be dependent on each isozyme/isoform in each plant tissue.</text>
</comment>
<evidence type="ECO:0000256" key="3">
    <source>
        <dbReference type="ARBA" id="ARBA00006873"/>
    </source>
</evidence>
<dbReference type="EC" id="1.11.1.7" evidence="4"/>
<feature type="binding site" evidence="11">
    <location>
        <position position="180"/>
    </location>
    <ligand>
        <name>substrate</name>
    </ligand>
</feature>
<comment type="cofactor">
    <cofactor evidence="12">
        <name>Ca(2+)</name>
        <dbReference type="ChEBI" id="CHEBI:29108"/>
    </cofactor>
    <text evidence="12">Binds 2 calcium ions per subunit.</text>
</comment>
<dbReference type="GO" id="GO:0140825">
    <property type="term" value="F:lactoperoxidase activity"/>
    <property type="evidence" value="ECO:0007669"/>
    <property type="project" value="UniProtKB-EC"/>
</dbReference>
<sequence>MVDVKKYHAVSWDTVTRPKSLGGFGIEKVRCRESSLDGSSIPVPMTFGVKFSVSQQSYLSRSLCKQQSTPSTAGATLRLFFTDCLIGGCDASVLVSSNSFNKAERDADINLSLSGDGFDMVTRAKNMLELECPGVVSCSDILATAARDLVVAVGGPFYELDLGRKDSVESKAIDAENKYPLPTMTMFQVIDIFTSKGFTVQEMVALAGAHTIGFSHCKQFTNRLFNFSKTSETDPTYNPQYAAGLKKLCQNYQQDPSMSAFNDVITPNKFDNMYFRNLKRGLGLLATDNLMFEDKRTKPFVELYATNQTKFFEDFGNAMRKLQLQIHDYLIARNSYASPQAHKELRGLGKGEGRNKSLTLVEMNGKEWVNICRGMLPMAEPGPWLRGASGVLAMLQPLGVSQYQRLGFSQLDQRVFVDQRCDQVGSLVVVVHDEFLVLVELDLVGLVVQIEFSQIGFLDSNHVQSLNEDQNLEHV</sequence>
<keyword evidence="6" id="KW-0349">Heme</keyword>
<evidence type="ECO:0000259" key="15">
    <source>
        <dbReference type="PROSITE" id="PS50873"/>
    </source>
</evidence>
<evidence type="ECO:0000313" key="16">
    <source>
        <dbReference type="EMBL" id="GAU48772.1"/>
    </source>
</evidence>
<evidence type="ECO:0000256" key="7">
    <source>
        <dbReference type="ARBA" id="ARBA00022723"/>
    </source>
</evidence>
<feature type="binding site" evidence="12">
    <location>
        <position position="90"/>
    </location>
    <ligand>
        <name>Ca(2+)</name>
        <dbReference type="ChEBI" id="CHEBI:29108"/>
        <label>1</label>
    </ligand>
</feature>
<name>A0A2Z6PFV5_TRISU</name>
<dbReference type="PROSITE" id="PS50873">
    <property type="entry name" value="PEROXIDASE_4"/>
    <property type="match status" value="1"/>
</dbReference>
<reference evidence="17" key="1">
    <citation type="journal article" date="2017" name="Front. Plant Sci.">
        <title>Climate Clever Clovers: New Paradigm to Reduce the Environmental Footprint of Ruminants by Breeding Low Methanogenic Forages Utilizing Haplotype Variation.</title>
        <authorList>
            <person name="Kaur P."/>
            <person name="Appels R."/>
            <person name="Bayer P.E."/>
            <person name="Keeble-Gagnere G."/>
            <person name="Wang J."/>
            <person name="Hirakawa H."/>
            <person name="Shirasawa K."/>
            <person name="Vercoe P."/>
            <person name="Stefanova K."/>
            <person name="Durmic Z."/>
            <person name="Nichols P."/>
            <person name="Revell C."/>
            <person name="Isobe S.N."/>
            <person name="Edwards D."/>
            <person name="Erskine W."/>
        </authorList>
    </citation>
    <scope>NUCLEOTIDE SEQUENCE [LARGE SCALE GENOMIC DNA]</scope>
    <source>
        <strain evidence="17">cv. Daliak</strain>
    </source>
</reference>
<evidence type="ECO:0000256" key="2">
    <source>
        <dbReference type="ARBA" id="ARBA00002322"/>
    </source>
</evidence>
<dbReference type="OrthoDB" id="2113341at2759"/>
<comment type="catalytic activity">
    <reaction evidence="1">
        <text>2 a phenolic donor + H2O2 = 2 a phenolic radical donor + 2 H2O</text>
        <dbReference type="Rhea" id="RHEA:56136"/>
        <dbReference type="ChEBI" id="CHEBI:15377"/>
        <dbReference type="ChEBI" id="CHEBI:16240"/>
        <dbReference type="ChEBI" id="CHEBI:139520"/>
        <dbReference type="ChEBI" id="CHEBI:139521"/>
        <dbReference type="EC" id="1.11.1.7"/>
    </reaction>
</comment>
<comment type="similarity">
    <text evidence="3">Belongs to the peroxidase family. Ascorbate peroxidase subfamily.</text>
</comment>
<gene>
    <name evidence="16" type="ORF">TSUD_406150</name>
</gene>
<dbReference type="SUPFAM" id="SSF48113">
    <property type="entry name" value="Heme-dependent peroxidases"/>
    <property type="match status" value="1"/>
</dbReference>
<dbReference type="FunFam" id="1.10.420.10:FF:000001">
    <property type="entry name" value="Peroxidase"/>
    <property type="match status" value="1"/>
</dbReference>
<feature type="site" description="Transition state stabilizer" evidence="13">
    <location>
        <position position="78"/>
    </location>
</feature>
<feature type="binding site" description="axial binding residue" evidence="12">
    <location>
        <position position="210"/>
    </location>
    <ligand>
        <name>heme b</name>
        <dbReference type="ChEBI" id="CHEBI:60344"/>
    </ligand>
    <ligandPart>
        <name>Fe</name>
        <dbReference type="ChEBI" id="CHEBI:18248"/>
    </ligandPart>
</feature>
<dbReference type="InterPro" id="IPR033905">
    <property type="entry name" value="Secretory_peroxidase"/>
</dbReference>
<keyword evidence="5" id="KW-0575">Peroxidase</keyword>
<dbReference type="Proteomes" id="UP000242715">
    <property type="component" value="Unassembled WGS sequence"/>
</dbReference>
<feature type="disulfide bond" evidence="14">
    <location>
        <begin position="84"/>
        <end position="89"/>
    </location>
</feature>
<dbReference type="EMBL" id="DF974470">
    <property type="protein sequence ID" value="GAU48772.1"/>
    <property type="molecule type" value="Genomic_DNA"/>
</dbReference>
<dbReference type="PROSITE" id="PS00435">
    <property type="entry name" value="PEROXIDASE_1"/>
    <property type="match status" value="1"/>
</dbReference>
<evidence type="ECO:0000313" key="17">
    <source>
        <dbReference type="Proteomes" id="UP000242715"/>
    </source>
</evidence>
<proteinExistence type="inferred from homology"/>
<feature type="disulfide bond" evidence="14">
    <location>
        <begin position="217"/>
        <end position="249"/>
    </location>
</feature>
<evidence type="ECO:0000256" key="13">
    <source>
        <dbReference type="PIRSR" id="PIRSR600823-4"/>
    </source>
</evidence>
<feature type="binding site" evidence="12">
    <location>
        <position position="104"/>
    </location>
    <ligand>
        <name>Ca(2+)</name>
        <dbReference type="ChEBI" id="CHEBI:29108"/>
        <label>1</label>
    </ligand>
</feature>
<comment type="cofactor">
    <cofactor evidence="12">
        <name>heme b</name>
        <dbReference type="ChEBI" id="CHEBI:60344"/>
    </cofactor>
    <text evidence="12">Binds 1 heme b (iron(II)-protoporphyrin IX) group per subunit.</text>
</comment>
<dbReference type="Pfam" id="PF00141">
    <property type="entry name" value="peroxidase"/>
    <property type="match status" value="1"/>
</dbReference>
<dbReference type="AlphaFoldDB" id="A0A2Z6PFV5"/>
<dbReference type="InterPro" id="IPR010255">
    <property type="entry name" value="Haem_peroxidase_sf"/>
</dbReference>
<evidence type="ECO:0000256" key="10">
    <source>
        <dbReference type="ARBA" id="ARBA00023157"/>
    </source>
</evidence>
<evidence type="ECO:0000256" key="8">
    <source>
        <dbReference type="ARBA" id="ARBA00023002"/>
    </source>
</evidence>
<keyword evidence="8" id="KW-0560">Oxidoreductase</keyword>
<dbReference type="GO" id="GO:0020037">
    <property type="term" value="F:heme binding"/>
    <property type="evidence" value="ECO:0007669"/>
    <property type="project" value="InterPro"/>
</dbReference>
<evidence type="ECO:0000256" key="9">
    <source>
        <dbReference type="ARBA" id="ARBA00023004"/>
    </source>
</evidence>
<keyword evidence="9 12" id="KW-0408">Iron</keyword>
<evidence type="ECO:0000256" key="6">
    <source>
        <dbReference type="ARBA" id="ARBA00022617"/>
    </source>
</evidence>
<dbReference type="CDD" id="cd00693">
    <property type="entry name" value="secretory_peroxidase"/>
    <property type="match status" value="1"/>
</dbReference>
<evidence type="ECO:0000256" key="1">
    <source>
        <dbReference type="ARBA" id="ARBA00000189"/>
    </source>
</evidence>
<keyword evidence="12" id="KW-0106">Calcium</keyword>
<dbReference type="Gene3D" id="1.10.420.10">
    <property type="entry name" value="Peroxidase, domain 2"/>
    <property type="match status" value="1"/>
</dbReference>
<feature type="binding site" evidence="12">
    <location>
        <position position="88"/>
    </location>
    <ligand>
        <name>Ca(2+)</name>
        <dbReference type="ChEBI" id="CHEBI:29108"/>
        <label>1</label>
    </ligand>
</feature>
<protein>
    <recommendedName>
        <fullName evidence="4">peroxidase</fullName>
        <ecNumber evidence="4">1.11.1.7</ecNumber>
    </recommendedName>
</protein>
<evidence type="ECO:0000256" key="11">
    <source>
        <dbReference type="PIRSR" id="PIRSR600823-2"/>
    </source>
</evidence>
<dbReference type="GO" id="GO:0042744">
    <property type="term" value="P:hydrogen peroxide catabolic process"/>
    <property type="evidence" value="ECO:0007669"/>
    <property type="project" value="InterPro"/>
</dbReference>
<dbReference type="GO" id="GO:0046872">
    <property type="term" value="F:metal ion binding"/>
    <property type="evidence" value="ECO:0007669"/>
    <property type="project" value="UniProtKB-KW"/>
</dbReference>
<feature type="binding site" evidence="12">
    <location>
        <position position="83"/>
    </location>
    <ligand>
        <name>Ca(2+)</name>
        <dbReference type="ChEBI" id="CHEBI:29108"/>
        <label>1</label>
    </ligand>
</feature>
<dbReference type="PANTHER" id="PTHR31517:SF17">
    <property type="entry name" value="PEROXIDASE 6"/>
    <property type="match status" value="1"/>
</dbReference>
<evidence type="ECO:0000256" key="12">
    <source>
        <dbReference type="PIRSR" id="PIRSR600823-3"/>
    </source>
</evidence>
<dbReference type="PANTHER" id="PTHR31517">
    <property type="match status" value="1"/>
</dbReference>
<dbReference type="PRINTS" id="PR00458">
    <property type="entry name" value="PEROXIDASE"/>
</dbReference>
<feature type="domain" description="Plant heme peroxidase family profile" evidence="15">
    <location>
        <begin position="67"/>
        <end position="322"/>
    </location>
</feature>
<feature type="binding site" evidence="12">
    <location>
        <position position="211"/>
    </location>
    <ligand>
        <name>Ca(2+)</name>
        <dbReference type="ChEBI" id="CHEBI:29108"/>
        <label>2</label>
    </ligand>
</feature>
<evidence type="ECO:0000256" key="4">
    <source>
        <dbReference type="ARBA" id="ARBA00012313"/>
    </source>
</evidence>
<keyword evidence="7 12" id="KW-0479">Metal-binding</keyword>
<feature type="binding site" evidence="12">
    <location>
        <position position="266"/>
    </location>
    <ligand>
        <name>Ca(2+)</name>
        <dbReference type="ChEBI" id="CHEBI:29108"/>
        <label>2</label>
    </ligand>
</feature>
<dbReference type="InterPro" id="IPR000823">
    <property type="entry name" value="Peroxidase_pln"/>
</dbReference>
<dbReference type="InterPro" id="IPR019793">
    <property type="entry name" value="Peroxidases_heam-ligand_BS"/>
</dbReference>
<organism evidence="16 17">
    <name type="scientific">Trifolium subterraneum</name>
    <name type="common">Subterranean clover</name>
    <dbReference type="NCBI Taxonomy" id="3900"/>
    <lineage>
        <taxon>Eukaryota</taxon>
        <taxon>Viridiplantae</taxon>
        <taxon>Streptophyta</taxon>
        <taxon>Embryophyta</taxon>
        <taxon>Tracheophyta</taxon>
        <taxon>Spermatophyta</taxon>
        <taxon>Magnoliopsida</taxon>
        <taxon>eudicotyledons</taxon>
        <taxon>Gunneridae</taxon>
        <taxon>Pentapetalae</taxon>
        <taxon>rosids</taxon>
        <taxon>fabids</taxon>
        <taxon>Fabales</taxon>
        <taxon>Fabaceae</taxon>
        <taxon>Papilionoideae</taxon>
        <taxon>50 kb inversion clade</taxon>
        <taxon>NPAAA clade</taxon>
        <taxon>Hologalegina</taxon>
        <taxon>IRL clade</taxon>
        <taxon>Trifolieae</taxon>
        <taxon>Trifolium</taxon>
    </lineage>
</organism>
<accession>A0A2Z6PFV5</accession>
<feature type="binding site" evidence="12">
    <location>
        <position position="271"/>
    </location>
    <ligand>
        <name>Ca(2+)</name>
        <dbReference type="ChEBI" id="CHEBI:29108"/>
        <label>2</label>
    </ligand>
</feature>
<dbReference type="PRINTS" id="PR00461">
    <property type="entry name" value="PLPEROXIDASE"/>
</dbReference>
<keyword evidence="10 14" id="KW-1015">Disulfide bond</keyword>
<keyword evidence="17" id="KW-1185">Reference proteome</keyword>
<dbReference type="Gene3D" id="1.10.520.10">
    <property type="match status" value="1"/>
</dbReference>
<evidence type="ECO:0000256" key="14">
    <source>
        <dbReference type="PIRSR" id="PIRSR600823-5"/>
    </source>
</evidence>